<dbReference type="SMR" id="A0A8H6C3G5"/>
<evidence type="ECO:0000313" key="4">
    <source>
        <dbReference type="Proteomes" id="UP000536275"/>
    </source>
</evidence>
<dbReference type="CDD" id="cd07521">
    <property type="entry name" value="HAD_FCP1-like"/>
    <property type="match status" value="1"/>
</dbReference>
<dbReference type="SUPFAM" id="SSF56784">
    <property type="entry name" value="HAD-like"/>
    <property type="match status" value="1"/>
</dbReference>
<feature type="compositionally biased region" description="Polar residues" evidence="1">
    <location>
        <begin position="146"/>
        <end position="159"/>
    </location>
</feature>
<dbReference type="GO" id="GO:0016791">
    <property type="term" value="F:phosphatase activity"/>
    <property type="evidence" value="ECO:0007669"/>
    <property type="project" value="InterPro"/>
</dbReference>
<dbReference type="InterPro" id="IPR023214">
    <property type="entry name" value="HAD_sf"/>
</dbReference>
<dbReference type="NCBIfam" id="TIGR02251">
    <property type="entry name" value="HIF-SF_euk"/>
    <property type="match status" value="1"/>
</dbReference>
<feature type="compositionally biased region" description="Acidic residues" evidence="1">
    <location>
        <begin position="115"/>
        <end position="129"/>
    </location>
</feature>
<dbReference type="AlphaFoldDB" id="A0A8H6C3G5"/>
<dbReference type="GO" id="GO:0034198">
    <property type="term" value="P:cellular response to amino acid starvation"/>
    <property type="evidence" value="ECO:0007669"/>
    <property type="project" value="UniProtKB-ARBA"/>
</dbReference>
<dbReference type="FunFam" id="3.40.50.1000:FF:000043">
    <property type="entry name" value="General stress response phosphoprotein phosphatase Psr1/2"/>
    <property type="match status" value="1"/>
</dbReference>
<evidence type="ECO:0000256" key="1">
    <source>
        <dbReference type="SAM" id="MobiDB-lite"/>
    </source>
</evidence>
<dbReference type="InterPro" id="IPR011948">
    <property type="entry name" value="Dullard_phosphatase"/>
</dbReference>
<comment type="caution">
    <text evidence="3">The sequence shown here is derived from an EMBL/GenBank/DDBJ whole genome shotgun (WGS) entry which is preliminary data.</text>
</comment>
<dbReference type="SMART" id="SM00577">
    <property type="entry name" value="CPDc"/>
    <property type="match status" value="1"/>
</dbReference>
<evidence type="ECO:0000313" key="3">
    <source>
        <dbReference type="EMBL" id="KAF6072698.1"/>
    </source>
</evidence>
<dbReference type="PANTHER" id="PTHR12210">
    <property type="entry name" value="DULLARD PROTEIN PHOSPHATASE"/>
    <property type="match status" value="1"/>
</dbReference>
<evidence type="ECO:0000259" key="2">
    <source>
        <dbReference type="PROSITE" id="PS50969"/>
    </source>
</evidence>
<dbReference type="Proteomes" id="UP000536275">
    <property type="component" value="Unassembled WGS sequence"/>
</dbReference>
<dbReference type="InterPro" id="IPR050365">
    <property type="entry name" value="TIM50"/>
</dbReference>
<proteinExistence type="predicted"/>
<organism evidence="3 4">
    <name type="scientific">Candida albicans</name>
    <name type="common">Yeast</name>
    <dbReference type="NCBI Taxonomy" id="5476"/>
    <lineage>
        <taxon>Eukaryota</taxon>
        <taxon>Fungi</taxon>
        <taxon>Dikarya</taxon>
        <taxon>Ascomycota</taxon>
        <taxon>Saccharomycotina</taxon>
        <taxon>Pichiomycetes</taxon>
        <taxon>Debaryomycetaceae</taxon>
        <taxon>Candida/Lodderomyces clade</taxon>
        <taxon>Candida</taxon>
    </lineage>
</organism>
<feature type="compositionally biased region" description="Basic and acidic residues" evidence="1">
    <location>
        <begin position="130"/>
        <end position="139"/>
    </location>
</feature>
<feature type="region of interest" description="Disordered" evidence="1">
    <location>
        <begin position="14"/>
        <end position="249"/>
    </location>
</feature>
<feature type="compositionally biased region" description="Low complexity" evidence="1">
    <location>
        <begin position="64"/>
        <end position="94"/>
    </location>
</feature>
<dbReference type="GO" id="GO:0034605">
    <property type="term" value="P:cellular response to heat"/>
    <property type="evidence" value="ECO:0007669"/>
    <property type="project" value="UniProtKB-ARBA"/>
</dbReference>
<sequence>MGLLSSLLCCSIESKDDNDDKVHRPSTSNGIATTTSNKSNAAVTSASSKGNSSRNNQQDKAKKINTTTTKTTKANTTIIPTTNTSKSQSKNTPTRHGKDANTNENNSDLTKDNDIDVMGDEDEDEEDEVDALKPSKKDLLDDDQSINEIETIANTNDESNNNTPKSSNDTTKTDTNNTKINTSDIITQVPENGGAYTTTNSSNNYQKESRNSVQKNETRNGEDDDEEEDEDEDDDEDDESLEDLTKLQDGQAFNPETGYLLGKKDKNFGNKKCLILDLDETLVHSSFKYLRNADFVIPVEIDNQIHHVYVVKRPGVDEFLQKMGKLYEVVVFTASVSKYGDPLLDKLDIYNSVHHRLFRDSCYNYQGNFIKNLSQIGRPLEDTIIIDNSPASYIFHPDHSIPISSWFSDSHDNELLDLIPFLEDLAKPIVDDVGLVLDISL</sequence>
<feature type="compositionally biased region" description="Polar residues" evidence="1">
    <location>
        <begin position="25"/>
        <end position="56"/>
    </location>
</feature>
<dbReference type="PROSITE" id="PS50969">
    <property type="entry name" value="FCP1"/>
    <property type="match status" value="1"/>
</dbReference>
<dbReference type="EMBL" id="JABWAD010000007">
    <property type="protein sequence ID" value="KAF6072698.1"/>
    <property type="molecule type" value="Genomic_DNA"/>
</dbReference>
<name>A0A8H6C3G5_CANAX</name>
<reference evidence="3 4" key="1">
    <citation type="submission" date="2020-03" db="EMBL/GenBank/DDBJ databases">
        <title>FDA dAtabase for Regulatory Grade micrObial Sequences (FDA-ARGOS): Supporting development and validation of Infectious Disease Dx tests.</title>
        <authorList>
            <person name="Campos J."/>
            <person name="Goldberg B."/>
            <person name="Tallon L."/>
            <person name="Sadzewicz L."/>
            <person name="Vavikolanu K."/>
            <person name="Mehta A."/>
            <person name="Aluvathingal J."/>
            <person name="Nadendla S."/>
            <person name="Nandy P."/>
            <person name="Geyer C."/>
            <person name="Yan Y."/>
            <person name="Sichtig H."/>
        </authorList>
    </citation>
    <scope>NUCLEOTIDE SEQUENCE [LARGE SCALE GENOMIC DNA]</scope>
    <source>
        <strain evidence="3 4">FDAARGOS_656</strain>
    </source>
</reference>
<dbReference type="Pfam" id="PF03031">
    <property type="entry name" value="NIF"/>
    <property type="match status" value="1"/>
</dbReference>
<dbReference type="InterPro" id="IPR036412">
    <property type="entry name" value="HAD-like_sf"/>
</dbReference>
<protein>
    <submittedName>
        <fullName evidence="3">Dullard-like phosphatase domain protein</fullName>
    </submittedName>
</protein>
<dbReference type="InterPro" id="IPR004274">
    <property type="entry name" value="FCP1_dom"/>
</dbReference>
<feature type="compositionally biased region" description="Basic and acidic residues" evidence="1">
    <location>
        <begin position="14"/>
        <end position="23"/>
    </location>
</feature>
<gene>
    <name evidence="3" type="ORF">FOB64_000708</name>
</gene>
<dbReference type="GO" id="GO:1904262">
    <property type="term" value="P:negative regulation of TORC1 signaling"/>
    <property type="evidence" value="ECO:0007669"/>
    <property type="project" value="UniProtKB-ARBA"/>
</dbReference>
<feature type="domain" description="FCP1 homology" evidence="2">
    <location>
        <begin position="267"/>
        <end position="425"/>
    </location>
</feature>
<dbReference type="Gene3D" id="3.40.50.1000">
    <property type="entry name" value="HAD superfamily/HAD-like"/>
    <property type="match status" value="1"/>
</dbReference>
<feature type="compositionally biased region" description="Low complexity" evidence="1">
    <location>
        <begin position="160"/>
        <end position="187"/>
    </location>
</feature>
<dbReference type="GO" id="GO:0009651">
    <property type="term" value="P:response to salt stress"/>
    <property type="evidence" value="ECO:0007669"/>
    <property type="project" value="UniProtKB-ARBA"/>
</dbReference>
<feature type="compositionally biased region" description="Acidic residues" evidence="1">
    <location>
        <begin position="222"/>
        <end position="242"/>
    </location>
</feature>
<feature type="compositionally biased region" description="Polar residues" evidence="1">
    <location>
        <begin position="195"/>
        <end position="215"/>
    </location>
</feature>
<accession>A0A8H6C3G5</accession>
<dbReference type="GO" id="GO:0045944">
    <property type="term" value="P:positive regulation of transcription by RNA polymerase II"/>
    <property type="evidence" value="ECO:0007669"/>
    <property type="project" value="UniProtKB-ARBA"/>
</dbReference>